<reference evidence="1" key="1">
    <citation type="submission" date="2018-06" db="EMBL/GenBank/DDBJ databases">
        <authorList>
            <person name="Zhirakovskaya E."/>
        </authorList>
    </citation>
    <scope>NUCLEOTIDE SEQUENCE</scope>
</reference>
<accession>A0A3B0Z6D7</accession>
<gene>
    <name evidence="1" type="ORF">MNBD_GAMMA13-1721</name>
</gene>
<protein>
    <submittedName>
        <fullName evidence="1">Uncharacterized protein</fullName>
    </submittedName>
</protein>
<dbReference type="AlphaFoldDB" id="A0A3B0Z6D7"/>
<sequence>MDKEVARTLLFLALVWCGVAQATPSYSPSDVFSGAEYANKLAGEILASKGVQTGPVPRSMERTAKPMHVYELSVSVLAELYQYALKNKRRPPPMAISTPIKYTPTDVYYLNQLVVNNLEEIYQDTGNTLDFSRKSHSGKTPSQVYQEIFALYYRLNLMNGKNKVSPNEVYSHIYRVTEDLQDSLLTLSNRLDDEDKQRMLVTATYGMHPDATTLSPLESGKKPIDVLERALVVRGKLNQLRRKYALPEIKRPDSGSFGKVRPIDVFLQTQFIIAELNLLKMPMDINSTTNSPKPVTGKTPSDVYQQMKYVEYMLNRVLAVL</sequence>
<proteinExistence type="predicted"/>
<evidence type="ECO:0000313" key="1">
    <source>
        <dbReference type="EMBL" id="VAW83122.1"/>
    </source>
</evidence>
<organism evidence="1">
    <name type="scientific">hydrothermal vent metagenome</name>
    <dbReference type="NCBI Taxonomy" id="652676"/>
    <lineage>
        <taxon>unclassified sequences</taxon>
        <taxon>metagenomes</taxon>
        <taxon>ecological metagenomes</taxon>
    </lineage>
</organism>
<name>A0A3B0Z6D7_9ZZZZ</name>
<dbReference type="EMBL" id="UOFK01000349">
    <property type="protein sequence ID" value="VAW83122.1"/>
    <property type="molecule type" value="Genomic_DNA"/>
</dbReference>